<proteinExistence type="predicted"/>
<gene>
    <name evidence="1" type="ORF">POCTA_138.1.T0510063</name>
</gene>
<name>A0A8S1UU19_PAROT</name>
<evidence type="ECO:0000313" key="1">
    <source>
        <dbReference type="EMBL" id="CAD8167994.1"/>
    </source>
</evidence>
<sequence>MELKLDDLTPLYSVEIQLSISVLFITNRKQYRQRISTQNLFNFLQIQQLILERGRLDIHLLLMQTQQNYINFKLKEVLKEKFLTQKPSLSKLSFHFCWKIIRSLIFQFLYFHSQQSQRILKCKQRKQFQQYSYHY</sequence>
<dbReference type="EMBL" id="CAJJDP010000051">
    <property type="protein sequence ID" value="CAD8167994.1"/>
    <property type="molecule type" value="Genomic_DNA"/>
</dbReference>
<organism evidence="1 2">
    <name type="scientific">Paramecium octaurelia</name>
    <dbReference type="NCBI Taxonomy" id="43137"/>
    <lineage>
        <taxon>Eukaryota</taxon>
        <taxon>Sar</taxon>
        <taxon>Alveolata</taxon>
        <taxon>Ciliophora</taxon>
        <taxon>Intramacronucleata</taxon>
        <taxon>Oligohymenophorea</taxon>
        <taxon>Peniculida</taxon>
        <taxon>Parameciidae</taxon>
        <taxon>Paramecium</taxon>
    </lineage>
</organism>
<comment type="caution">
    <text evidence="1">The sequence shown here is derived from an EMBL/GenBank/DDBJ whole genome shotgun (WGS) entry which is preliminary data.</text>
</comment>
<reference evidence="1" key="1">
    <citation type="submission" date="2021-01" db="EMBL/GenBank/DDBJ databases">
        <authorList>
            <consortium name="Genoscope - CEA"/>
            <person name="William W."/>
        </authorList>
    </citation>
    <scope>NUCLEOTIDE SEQUENCE</scope>
</reference>
<protein>
    <submittedName>
        <fullName evidence="1">Uncharacterized protein</fullName>
    </submittedName>
</protein>
<accession>A0A8S1UU19</accession>
<evidence type="ECO:0000313" key="2">
    <source>
        <dbReference type="Proteomes" id="UP000683925"/>
    </source>
</evidence>
<dbReference type="Proteomes" id="UP000683925">
    <property type="component" value="Unassembled WGS sequence"/>
</dbReference>
<dbReference type="AlphaFoldDB" id="A0A8S1UU19"/>
<keyword evidence="2" id="KW-1185">Reference proteome</keyword>